<dbReference type="GO" id="GO:0004252">
    <property type="term" value="F:serine-type endopeptidase activity"/>
    <property type="evidence" value="ECO:0000318"/>
    <property type="project" value="GO_Central"/>
</dbReference>
<keyword evidence="5" id="KW-1185">Reference proteome</keyword>
<dbReference type="GO" id="GO:0006508">
    <property type="term" value="P:proteolysis"/>
    <property type="evidence" value="ECO:0007669"/>
    <property type="project" value="InterPro"/>
</dbReference>
<dbReference type="Pfam" id="PF00089">
    <property type="entry name" value="Trypsin"/>
    <property type="match status" value="1"/>
</dbReference>
<protein>
    <recommendedName>
        <fullName evidence="3">Peptidase S1 domain-containing protein</fullName>
    </recommendedName>
</protein>
<dbReference type="AlphaFoldDB" id="A0A3Q1MEU3"/>
<evidence type="ECO:0000313" key="4">
    <source>
        <dbReference type="Ensembl" id="ENSBTAP00000069583.1"/>
    </source>
</evidence>
<feature type="domain" description="Peptidase S1" evidence="3">
    <location>
        <begin position="21"/>
        <end position="238"/>
    </location>
</feature>
<dbReference type="GO" id="GO:0005615">
    <property type="term" value="C:extracellular space"/>
    <property type="evidence" value="ECO:0000318"/>
    <property type="project" value="GO_Central"/>
</dbReference>
<dbReference type="Bgee" id="ENSBTAG00000050353">
    <property type="expression patterns" value="Expressed in conceptus and 8 other cell types or tissues"/>
</dbReference>
<accession>A0A3Q1MEU3</accession>
<name>A0A3Q1MEU3_BOVIN</name>
<feature type="chain" id="PRO_5018775553" description="Peptidase S1 domain-containing protein" evidence="2">
    <location>
        <begin position="19"/>
        <end position="242"/>
    </location>
</feature>
<organism evidence="4 5">
    <name type="scientific">Bos taurus</name>
    <name type="common">Bovine</name>
    <dbReference type="NCBI Taxonomy" id="9913"/>
    <lineage>
        <taxon>Eukaryota</taxon>
        <taxon>Metazoa</taxon>
        <taxon>Chordata</taxon>
        <taxon>Craniata</taxon>
        <taxon>Vertebrata</taxon>
        <taxon>Euteleostomi</taxon>
        <taxon>Mammalia</taxon>
        <taxon>Eutheria</taxon>
        <taxon>Laurasiatheria</taxon>
        <taxon>Artiodactyla</taxon>
        <taxon>Ruminantia</taxon>
        <taxon>Pecora</taxon>
        <taxon>Bovidae</taxon>
        <taxon>Bovinae</taxon>
        <taxon>Bos</taxon>
    </lineage>
</organism>
<dbReference type="InterPro" id="IPR001314">
    <property type="entry name" value="Peptidase_S1A"/>
</dbReference>
<dbReference type="FunCoup" id="A0A3Q1MEU3">
    <property type="interactions" value="9"/>
</dbReference>
<dbReference type="InterPro" id="IPR018114">
    <property type="entry name" value="TRYPSIN_HIS"/>
</dbReference>
<reference evidence="4" key="2">
    <citation type="submission" date="2025-08" db="UniProtKB">
        <authorList>
            <consortium name="Ensembl"/>
        </authorList>
    </citation>
    <scope>IDENTIFICATION</scope>
    <source>
        <strain evidence="4">Hereford</strain>
    </source>
</reference>
<reference evidence="4" key="1">
    <citation type="submission" date="2018-03" db="EMBL/GenBank/DDBJ databases">
        <title>ARS-UCD1.2.</title>
        <authorList>
            <person name="Rosen B.D."/>
            <person name="Bickhart D.M."/>
            <person name="Koren S."/>
            <person name="Schnabel R.D."/>
            <person name="Hall R."/>
            <person name="Zimin A."/>
            <person name="Dreischer C."/>
            <person name="Schultheiss S."/>
            <person name="Schroeder S.G."/>
            <person name="Elsik C.G."/>
            <person name="Couldrey C."/>
            <person name="Liu G.E."/>
            <person name="Van Tassell C.P."/>
            <person name="Phillippy A.M."/>
            <person name="Smith T.P.L."/>
            <person name="Medrano J.F."/>
        </authorList>
    </citation>
    <scope>NUCLEOTIDE SEQUENCE [LARGE SCALE GENOMIC DNA]</scope>
    <source>
        <strain evidence="4">Hereford</strain>
    </source>
</reference>
<dbReference type="Ensembl" id="ENSBTAT00000071345.2">
    <property type="protein sequence ID" value="ENSBTAP00000069583.1"/>
    <property type="gene ID" value="ENSBTAG00000050353.2"/>
</dbReference>
<sequence length="242" mass="27117">MVLFLLLAALPLFPTGEAGKSLGGMMPSHTPIPYMAFFEYQFSEEIFSSGGFLVHKEFVLTAAHCLGRAHNIMEQERIQQVIPMRRAIRHPDYNGKSWAKDIMLLQMGCMKATLTVAVSPINLPRRWQKVKRGIMCSVAGLGEVGVDMLCADKLQEADSKVQREEKCITCFDDYIPIMQICAGDSNKSRDSFLGDSRGALVCNGVAQGSVSRGEEYGRTPNVYTRISSFLSWIQTTMRQYKW</sequence>
<dbReference type="InterPro" id="IPR043504">
    <property type="entry name" value="Peptidase_S1_PA_chymotrypsin"/>
</dbReference>
<evidence type="ECO:0000256" key="1">
    <source>
        <dbReference type="ARBA" id="ARBA00023157"/>
    </source>
</evidence>
<reference evidence="4" key="3">
    <citation type="submission" date="2025-09" db="UniProtKB">
        <authorList>
            <consortium name="Ensembl"/>
        </authorList>
    </citation>
    <scope>IDENTIFICATION</scope>
    <source>
        <strain evidence="4">Hereford</strain>
    </source>
</reference>
<dbReference type="SMART" id="SM00020">
    <property type="entry name" value="Tryp_SPc"/>
    <property type="match status" value="1"/>
</dbReference>
<dbReference type="PROSITE" id="PS50240">
    <property type="entry name" value="TRYPSIN_DOM"/>
    <property type="match status" value="1"/>
</dbReference>
<dbReference type="Gene3D" id="2.40.10.10">
    <property type="entry name" value="Trypsin-like serine proteases"/>
    <property type="match status" value="2"/>
</dbReference>
<dbReference type="PROSITE" id="PS00134">
    <property type="entry name" value="TRYPSIN_HIS"/>
    <property type="match status" value="1"/>
</dbReference>
<dbReference type="VEuPathDB" id="HostDB:ENSBTAG00000050353"/>
<keyword evidence="1" id="KW-1015">Disulfide bond</keyword>
<evidence type="ECO:0000259" key="3">
    <source>
        <dbReference type="PROSITE" id="PS50240"/>
    </source>
</evidence>
<evidence type="ECO:0000313" key="5">
    <source>
        <dbReference type="Proteomes" id="UP000009136"/>
    </source>
</evidence>
<feature type="signal peptide" evidence="2">
    <location>
        <begin position="1"/>
        <end position="18"/>
    </location>
</feature>
<dbReference type="CDD" id="cd00190">
    <property type="entry name" value="Tryp_SPc"/>
    <property type="match status" value="1"/>
</dbReference>
<dbReference type="GO" id="GO:0051604">
    <property type="term" value="P:protein maturation"/>
    <property type="evidence" value="ECO:0000318"/>
    <property type="project" value="GO_Central"/>
</dbReference>
<dbReference type="GeneTree" id="ENSGT01030000234551"/>
<dbReference type="STRING" id="9913.ENSBTAP00000069583"/>
<dbReference type="InParanoid" id="A0A3Q1MEU3"/>
<dbReference type="PRINTS" id="PR00722">
    <property type="entry name" value="CHYMOTRYPSIN"/>
</dbReference>
<dbReference type="InterPro" id="IPR001254">
    <property type="entry name" value="Trypsin_dom"/>
</dbReference>
<proteinExistence type="predicted"/>
<dbReference type="PANTHER" id="PTHR24271">
    <property type="entry name" value="KALLIKREIN-RELATED"/>
    <property type="match status" value="1"/>
</dbReference>
<dbReference type="SUPFAM" id="SSF50494">
    <property type="entry name" value="Trypsin-like serine proteases"/>
    <property type="match status" value="1"/>
</dbReference>
<keyword evidence="2" id="KW-0732">Signal</keyword>
<dbReference type="Proteomes" id="UP000009136">
    <property type="component" value="Chromosome 21"/>
</dbReference>
<dbReference type="PANTHER" id="PTHR24271:SF58">
    <property type="entry name" value="DUODENASE-1"/>
    <property type="match status" value="1"/>
</dbReference>
<dbReference type="GO" id="GO:0140507">
    <property type="term" value="P:granzyme-mediated programmed cell death signaling pathway"/>
    <property type="evidence" value="ECO:0000318"/>
    <property type="project" value="GO_Central"/>
</dbReference>
<evidence type="ECO:0000256" key="2">
    <source>
        <dbReference type="SAM" id="SignalP"/>
    </source>
</evidence>
<dbReference type="OMA" id="IMQICAG"/>
<dbReference type="SMR" id="A0A3Q1MEU3"/>
<dbReference type="InterPro" id="IPR009003">
    <property type="entry name" value="Peptidase_S1_PA"/>
</dbReference>